<evidence type="ECO:0000256" key="1">
    <source>
        <dbReference type="ARBA" id="ARBA00022485"/>
    </source>
</evidence>
<proteinExistence type="predicted"/>
<evidence type="ECO:0000256" key="4">
    <source>
        <dbReference type="ARBA" id="ARBA00023014"/>
    </source>
</evidence>
<dbReference type="Pfam" id="PF12838">
    <property type="entry name" value="Fer4_7"/>
    <property type="match status" value="1"/>
</dbReference>
<evidence type="ECO:0000313" key="6">
    <source>
        <dbReference type="EMBL" id="MBC8176220.1"/>
    </source>
</evidence>
<evidence type="ECO:0000313" key="7">
    <source>
        <dbReference type="Proteomes" id="UP000650524"/>
    </source>
</evidence>
<keyword evidence="1" id="KW-0004">4Fe-4S</keyword>
<dbReference type="InterPro" id="IPR017900">
    <property type="entry name" value="4Fe4S_Fe_S_CS"/>
</dbReference>
<dbReference type="PANTHER" id="PTHR24960">
    <property type="entry name" value="PHOTOSYSTEM I IRON-SULFUR CENTER-RELATED"/>
    <property type="match status" value="1"/>
</dbReference>
<accession>A0A8J6MWX9</accession>
<dbReference type="PANTHER" id="PTHR24960:SF83">
    <property type="entry name" value="4FE-4S FERREDOXIN-TYPE DOMAIN-CONTAINING PROTEIN"/>
    <property type="match status" value="1"/>
</dbReference>
<dbReference type="Gene3D" id="3.30.70.20">
    <property type="match status" value="1"/>
</dbReference>
<dbReference type="Pfam" id="PF04015">
    <property type="entry name" value="DUF362"/>
    <property type="match status" value="1"/>
</dbReference>
<dbReference type="Proteomes" id="UP000650524">
    <property type="component" value="Unassembled WGS sequence"/>
</dbReference>
<evidence type="ECO:0000256" key="3">
    <source>
        <dbReference type="ARBA" id="ARBA00023004"/>
    </source>
</evidence>
<keyword evidence="2" id="KW-0479">Metal-binding</keyword>
<dbReference type="InterPro" id="IPR017896">
    <property type="entry name" value="4Fe4S_Fe-S-bd"/>
</dbReference>
<dbReference type="PROSITE" id="PS00198">
    <property type="entry name" value="4FE4S_FER_1"/>
    <property type="match status" value="1"/>
</dbReference>
<dbReference type="InterPro" id="IPR050157">
    <property type="entry name" value="PSI_iron-sulfur_center"/>
</dbReference>
<gene>
    <name evidence="6" type="ORF">H8E19_02360</name>
</gene>
<dbReference type="InterPro" id="IPR007160">
    <property type="entry name" value="DUF362"/>
</dbReference>
<dbReference type="GO" id="GO:0046872">
    <property type="term" value="F:metal ion binding"/>
    <property type="evidence" value="ECO:0007669"/>
    <property type="project" value="UniProtKB-KW"/>
</dbReference>
<dbReference type="EMBL" id="JACNJD010000113">
    <property type="protein sequence ID" value="MBC8176220.1"/>
    <property type="molecule type" value="Genomic_DNA"/>
</dbReference>
<dbReference type="GO" id="GO:0051539">
    <property type="term" value="F:4 iron, 4 sulfur cluster binding"/>
    <property type="evidence" value="ECO:0007669"/>
    <property type="project" value="UniProtKB-KW"/>
</dbReference>
<protein>
    <submittedName>
        <fullName evidence="6">DUF362 domain-containing protein</fullName>
    </submittedName>
</protein>
<comment type="caution">
    <text evidence="6">The sequence shown here is derived from an EMBL/GenBank/DDBJ whole genome shotgun (WGS) entry which is preliminary data.</text>
</comment>
<keyword evidence="3" id="KW-0408">Iron</keyword>
<dbReference type="PROSITE" id="PS51379">
    <property type="entry name" value="4FE4S_FER_2"/>
    <property type="match status" value="2"/>
</dbReference>
<feature type="domain" description="4Fe-4S ferredoxin-type" evidence="5">
    <location>
        <begin position="216"/>
        <end position="245"/>
    </location>
</feature>
<reference evidence="6 7" key="1">
    <citation type="submission" date="2020-08" db="EMBL/GenBank/DDBJ databases">
        <title>Bridging the membrane lipid divide: bacteria of the FCB group superphylum have the potential to synthesize archaeal ether lipids.</title>
        <authorList>
            <person name="Villanueva L."/>
            <person name="Von Meijenfeldt F.A.B."/>
            <person name="Westbye A.B."/>
            <person name="Yadav S."/>
            <person name="Hopmans E.C."/>
            <person name="Dutilh B.E."/>
            <person name="Sinninghe Damste J.S."/>
        </authorList>
    </citation>
    <scope>NUCLEOTIDE SEQUENCE [LARGE SCALE GENOMIC DNA]</scope>
    <source>
        <strain evidence="6">NIOZ-UU27</strain>
    </source>
</reference>
<organism evidence="6 7">
    <name type="scientific">Candidatus Desulfacyla euxinica</name>
    <dbReference type="NCBI Taxonomy" id="2841693"/>
    <lineage>
        <taxon>Bacteria</taxon>
        <taxon>Deltaproteobacteria</taxon>
        <taxon>Candidatus Desulfacyla</taxon>
    </lineage>
</organism>
<dbReference type="AlphaFoldDB" id="A0A8J6MWX9"/>
<evidence type="ECO:0000259" key="5">
    <source>
        <dbReference type="PROSITE" id="PS51379"/>
    </source>
</evidence>
<sequence length="369" mass="39685">MAINKVYFSDLRTTVKENLPSKLKRLMQSAGINDVIAARNLAAIKLHFGEKGNTAFIRPLLIRAIVEQVNELGGCPFLTDANTLYAGSRGDSVDHLKTAIENGFAYSVVNAPIIIADGIRGASSSKVRVDQEIIKSAYIGQDIVESDVLISVAHFKGHELSGFGGTIKNIGMGCASRKGKLEQHSDLSPKVKRKKCVGCGDCVQHCAHEAISLKEDKASIDQEKCVGCSECILICPNSAIDVQWNADIPLFQKKMAEYTLAVLKGKGGKAFFLNFLTDITPACDCYGHSDASIVPDIGIVASRDPVAIDQASVDLVNKQAGTSGSCLTKCAGPGEDKFRGVYPKVDWTIQLDHAEKIGIGSRKYELVVI</sequence>
<name>A0A8J6MWX9_9DELT</name>
<evidence type="ECO:0000256" key="2">
    <source>
        <dbReference type="ARBA" id="ARBA00022723"/>
    </source>
</evidence>
<dbReference type="SUPFAM" id="SSF54862">
    <property type="entry name" value="4Fe-4S ferredoxins"/>
    <property type="match status" value="1"/>
</dbReference>
<feature type="domain" description="4Fe-4S ferredoxin-type" evidence="5">
    <location>
        <begin position="187"/>
        <end position="215"/>
    </location>
</feature>
<keyword evidence="4" id="KW-0411">Iron-sulfur</keyword>